<evidence type="ECO:0000256" key="2">
    <source>
        <dbReference type="ARBA" id="ARBA00022898"/>
    </source>
</evidence>
<dbReference type="InterPro" id="IPR036052">
    <property type="entry name" value="TrpB-like_PALP_sf"/>
</dbReference>
<dbReference type="GO" id="GO:0008838">
    <property type="term" value="F:diaminopropionate ammonia-lyase activity"/>
    <property type="evidence" value="ECO:0007669"/>
    <property type="project" value="InterPro"/>
</dbReference>
<comment type="cofactor">
    <cofactor evidence="1">
        <name>pyridoxal 5'-phosphate</name>
        <dbReference type="ChEBI" id="CHEBI:597326"/>
    </cofactor>
</comment>
<dbReference type="GO" id="GO:0030170">
    <property type="term" value="F:pyridoxal phosphate binding"/>
    <property type="evidence" value="ECO:0007669"/>
    <property type="project" value="InterPro"/>
</dbReference>
<sequence>MNTPLSNVKLQYASNPAVQPDAPYGAEQQSVLGGAAFAQAATQIRQWPGYAPTPLHDLTGLAQAAGVAQILYKDEADRFGLGSFKALGGAYAVSRLLLKEIASRTGEQNATAEDLLSGRYAAITRDITVTCATDGNHGRSVAWGAQRFGCQCVIYIHATVSEGRKEAIEKYGAQVVRTDGNYDDSVRQAARDAERLGRFVVSDTSYDGYMDVPKDVMQGYAVMADEALDQIGTDPLPTHVFLQGGVGGLAAAVCAHFWETLGAKRPKFIVVEPDKAACLYESARAGKPVAVHGDLDTIMAGLACGEVSLLAWKVLHPGARAFLCIDDESALNTVRLLAEGRYGDTPIVAGESAVAGLAGMLGAMNDPQARAALGLDAESRILVFGSEGATDPELYQRIVGKSAQAVRESSRTPA</sequence>
<evidence type="ECO:0000256" key="1">
    <source>
        <dbReference type="ARBA" id="ARBA00001933"/>
    </source>
</evidence>
<keyword evidence="2" id="KW-0663">Pyridoxal phosphate</keyword>
<dbReference type="CDD" id="cd00640">
    <property type="entry name" value="Trp-synth-beta_II"/>
    <property type="match status" value="1"/>
</dbReference>
<keyword evidence="4" id="KW-0456">Lyase</keyword>
<evidence type="ECO:0000313" key="4">
    <source>
        <dbReference type="EMBL" id="OZI56949.1"/>
    </source>
</evidence>
<dbReference type="RefSeq" id="WP_094821428.1">
    <property type="nucleotide sequence ID" value="NZ_NEVO01000007.1"/>
</dbReference>
<proteinExistence type="predicted"/>
<dbReference type="NCBIfam" id="TIGR01747">
    <property type="entry name" value="diampropi_NH3ly"/>
    <property type="match status" value="1"/>
</dbReference>
<evidence type="ECO:0000313" key="5">
    <source>
        <dbReference type="Proteomes" id="UP000216885"/>
    </source>
</evidence>
<protein>
    <submittedName>
        <fullName evidence="4">Diaminopropionate ammonia-lyase</fullName>
    </submittedName>
</protein>
<evidence type="ECO:0000259" key="3">
    <source>
        <dbReference type="Pfam" id="PF00291"/>
    </source>
</evidence>
<dbReference type="PANTHER" id="PTHR42937">
    <property type="match status" value="1"/>
</dbReference>
<comment type="caution">
    <text evidence="4">The sequence shown here is derived from an EMBL/GenBank/DDBJ whole genome shotgun (WGS) entry which is preliminary data.</text>
</comment>
<dbReference type="EMBL" id="NEVQ01000013">
    <property type="protein sequence ID" value="OZI56949.1"/>
    <property type="molecule type" value="Genomic_DNA"/>
</dbReference>
<gene>
    <name evidence="4" type="ORF">CAL20_12465</name>
</gene>
<name>A0A261U4Y8_9BORD</name>
<feature type="domain" description="Tryptophan synthase beta chain-like PALP" evidence="3">
    <location>
        <begin position="48"/>
        <end position="380"/>
    </location>
</feature>
<dbReference type="AlphaFoldDB" id="A0A261U4Y8"/>
<dbReference type="SUPFAM" id="SSF53686">
    <property type="entry name" value="Tryptophan synthase beta subunit-like PLP-dependent enzymes"/>
    <property type="match status" value="1"/>
</dbReference>
<dbReference type="Proteomes" id="UP000216885">
    <property type="component" value="Unassembled WGS sequence"/>
</dbReference>
<dbReference type="Gene3D" id="3.40.50.1100">
    <property type="match status" value="2"/>
</dbReference>
<dbReference type="Pfam" id="PF00291">
    <property type="entry name" value="PALP"/>
    <property type="match status" value="1"/>
</dbReference>
<dbReference type="NCBIfam" id="NF006058">
    <property type="entry name" value="PRK08206.1"/>
    <property type="match status" value="1"/>
</dbReference>
<organism evidence="4 5">
    <name type="scientific">Bordetella genomosp. 4</name>
    <dbReference type="NCBI Taxonomy" id="463044"/>
    <lineage>
        <taxon>Bacteria</taxon>
        <taxon>Pseudomonadati</taxon>
        <taxon>Pseudomonadota</taxon>
        <taxon>Betaproteobacteria</taxon>
        <taxon>Burkholderiales</taxon>
        <taxon>Alcaligenaceae</taxon>
        <taxon>Bordetella</taxon>
    </lineage>
</organism>
<dbReference type="InterPro" id="IPR001926">
    <property type="entry name" value="TrpB-like_PALP"/>
</dbReference>
<accession>A0A261U4Y8</accession>
<reference evidence="4 5" key="1">
    <citation type="submission" date="2017-05" db="EMBL/GenBank/DDBJ databases">
        <title>Complete and WGS of Bordetella genogroups.</title>
        <authorList>
            <person name="Spilker T."/>
            <person name="LiPuma J."/>
        </authorList>
    </citation>
    <scope>NUCLEOTIDE SEQUENCE [LARGE SCALE GENOMIC DNA]</scope>
    <source>
        <strain evidence="4 5">AU9919</strain>
    </source>
</reference>
<dbReference type="OrthoDB" id="34584at2"/>
<dbReference type="InterPro" id="IPR010081">
    <property type="entry name" value="DiNH2opropionate_NH3_lyase"/>
</dbReference>
<dbReference type="PANTHER" id="PTHR42937:SF1">
    <property type="entry name" value="DIAMINOPROPIONATE AMMONIA-LYASE"/>
    <property type="match status" value="1"/>
</dbReference>
<keyword evidence="5" id="KW-1185">Reference proteome</keyword>